<gene>
    <name evidence="3" type="ORF">MNBD_GAMMA21-968</name>
</gene>
<dbReference type="SUPFAM" id="SSF53474">
    <property type="entry name" value="alpha/beta-Hydrolases"/>
    <property type="match status" value="1"/>
</dbReference>
<accession>A0A3B0ZIQ4</accession>
<dbReference type="PANTHER" id="PTHR12277">
    <property type="entry name" value="ALPHA/BETA HYDROLASE DOMAIN-CONTAINING PROTEIN"/>
    <property type="match status" value="1"/>
</dbReference>
<dbReference type="Pfam" id="PF12146">
    <property type="entry name" value="Hydrolase_4"/>
    <property type="match status" value="1"/>
</dbReference>
<feature type="domain" description="Serine aminopeptidase S33" evidence="2">
    <location>
        <begin position="77"/>
        <end position="170"/>
    </location>
</feature>
<organism evidence="3">
    <name type="scientific">hydrothermal vent metagenome</name>
    <dbReference type="NCBI Taxonomy" id="652676"/>
    <lineage>
        <taxon>unclassified sequences</taxon>
        <taxon>metagenomes</taxon>
        <taxon>ecological metagenomes</taxon>
    </lineage>
</organism>
<evidence type="ECO:0000313" key="3">
    <source>
        <dbReference type="EMBL" id="VAW93358.1"/>
    </source>
</evidence>
<dbReference type="AlphaFoldDB" id="A0A3B0ZIQ4"/>
<dbReference type="Gene3D" id="3.40.50.1820">
    <property type="entry name" value="alpha/beta hydrolase"/>
    <property type="match status" value="1"/>
</dbReference>
<reference evidence="3" key="1">
    <citation type="submission" date="2018-06" db="EMBL/GenBank/DDBJ databases">
        <authorList>
            <person name="Zhirakovskaya E."/>
        </authorList>
    </citation>
    <scope>NUCLEOTIDE SEQUENCE</scope>
</reference>
<keyword evidence="1" id="KW-1133">Transmembrane helix</keyword>
<dbReference type="InterPro" id="IPR029058">
    <property type="entry name" value="AB_hydrolase_fold"/>
</dbReference>
<sequence length="284" mass="31878">MEQIKKMLVTALISVVILYFLVMVFLYFYQGKLVYLPDIAGRQIYSTPADIGLSFQDVWLTTEDGTKLHSWFIPAEKNNAVVLFFHGNAGNISHRLESINIFNQIGLSVMIIDYRGYGQSEGVPNEAGTYQDARAAWEYLTKKFASNQIVIFGRSMGGAVATELTRELSAMVGDTSKPVALILESTFTSVPNLGRELYPVFPIGLLATIRYDSLTKMKDIALPVLFIHSPNDEIIPYSHGQALFAAAREPKQFYSLQGDHNNGFRLSPKYPQVLRDFIDQYISI</sequence>
<protein>
    <recommendedName>
        <fullName evidence="2">Serine aminopeptidase S33 domain-containing protein</fullName>
    </recommendedName>
</protein>
<name>A0A3B0ZIQ4_9ZZZZ</name>
<dbReference type="EMBL" id="UOFR01000018">
    <property type="protein sequence ID" value="VAW93358.1"/>
    <property type="molecule type" value="Genomic_DNA"/>
</dbReference>
<dbReference type="InterPro" id="IPR022742">
    <property type="entry name" value="Hydrolase_4"/>
</dbReference>
<dbReference type="PANTHER" id="PTHR12277:SF81">
    <property type="entry name" value="PROTEIN ABHD13"/>
    <property type="match status" value="1"/>
</dbReference>
<keyword evidence="1" id="KW-0472">Membrane</keyword>
<evidence type="ECO:0000256" key="1">
    <source>
        <dbReference type="SAM" id="Phobius"/>
    </source>
</evidence>
<proteinExistence type="predicted"/>
<feature type="transmembrane region" description="Helical" evidence="1">
    <location>
        <begin position="7"/>
        <end position="29"/>
    </location>
</feature>
<keyword evidence="1" id="KW-0812">Transmembrane</keyword>
<evidence type="ECO:0000259" key="2">
    <source>
        <dbReference type="Pfam" id="PF12146"/>
    </source>
</evidence>